<name>A0A8H7H570_9AGAM</name>
<accession>A0A8H7H570</accession>
<feature type="compositionally biased region" description="Polar residues" evidence="1">
    <location>
        <begin position="179"/>
        <end position="191"/>
    </location>
</feature>
<evidence type="ECO:0000256" key="1">
    <source>
        <dbReference type="SAM" id="MobiDB-lite"/>
    </source>
</evidence>
<dbReference type="Proteomes" id="UP000650582">
    <property type="component" value="Unassembled WGS sequence"/>
</dbReference>
<proteinExistence type="predicted"/>
<feature type="compositionally biased region" description="Basic and acidic residues" evidence="1">
    <location>
        <begin position="166"/>
        <end position="175"/>
    </location>
</feature>
<comment type="caution">
    <text evidence="2">The sequence shown here is derived from an EMBL/GenBank/DDBJ whole genome shotgun (WGS) entry which is preliminary data.</text>
</comment>
<gene>
    <name evidence="2" type="ORF">RHS04_07769</name>
</gene>
<dbReference type="EMBL" id="JACYCC010000189">
    <property type="protein sequence ID" value="KAF8672561.1"/>
    <property type="molecule type" value="Genomic_DNA"/>
</dbReference>
<protein>
    <submittedName>
        <fullName evidence="2">Uncharacterized protein</fullName>
    </submittedName>
</protein>
<evidence type="ECO:0000313" key="2">
    <source>
        <dbReference type="EMBL" id="KAF8672561.1"/>
    </source>
</evidence>
<feature type="region of interest" description="Disordered" evidence="1">
    <location>
        <begin position="121"/>
        <end position="191"/>
    </location>
</feature>
<evidence type="ECO:0000313" key="3">
    <source>
        <dbReference type="Proteomes" id="UP000650582"/>
    </source>
</evidence>
<sequence>MPLPAPLSTLSSYVTVGFSTARCSACRDTFGNPLEINKNGVRKHIDLAAHITNVTGLKRLRNSAYAKKPQSNLPRVEADTAVDTPTFGFSSSAPLVPESDVPSDLFEDFLTILKHLTPLYDAPNPGDTLRSTSNDLFEDCITHGPPVPKQHGMASDNDNEQQSKQSRSDSEEEGYKSPQAPQTQYRTQPNAPSDQWFPYKSFAMFLADILFSLRRLHFSREQMQAILKFARATGGQNIPCLSTLQRAQEKLKA</sequence>
<reference evidence="2" key="1">
    <citation type="submission" date="2020-09" db="EMBL/GenBank/DDBJ databases">
        <title>Comparative genome analyses of four rice-infecting Rhizoctonia solani isolates reveal extensive enrichment of homogalacturonan modification genes.</title>
        <authorList>
            <person name="Lee D.-Y."/>
            <person name="Jeon J."/>
            <person name="Kim K.-T."/>
            <person name="Cheong K."/>
            <person name="Song H."/>
            <person name="Choi G."/>
            <person name="Ko J."/>
            <person name="Opiyo S.O."/>
            <person name="Zuo S."/>
            <person name="Madhav S."/>
            <person name="Lee Y.-H."/>
            <person name="Wang G.-L."/>
        </authorList>
    </citation>
    <scope>NUCLEOTIDE SEQUENCE</scope>
    <source>
        <strain evidence="2">AG1-IA YN-7</strain>
    </source>
</reference>
<organism evidence="2 3">
    <name type="scientific">Rhizoctonia solani</name>
    <dbReference type="NCBI Taxonomy" id="456999"/>
    <lineage>
        <taxon>Eukaryota</taxon>
        <taxon>Fungi</taxon>
        <taxon>Dikarya</taxon>
        <taxon>Basidiomycota</taxon>
        <taxon>Agaricomycotina</taxon>
        <taxon>Agaricomycetes</taxon>
        <taxon>Cantharellales</taxon>
        <taxon>Ceratobasidiaceae</taxon>
        <taxon>Rhizoctonia</taxon>
    </lineage>
</organism>
<dbReference type="AlphaFoldDB" id="A0A8H7H570"/>